<evidence type="ECO:0000256" key="3">
    <source>
        <dbReference type="ARBA" id="ARBA00011180"/>
    </source>
</evidence>
<evidence type="ECO:0000256" key="12">
    <source>
        <dbReference type="SAM" id="Coils"/>
    </source>
</evidence>
<keyword evidence="16" id="KW-1185">Reference proteome</keyword>
<dbReference type="NCBIfam" id="TIGR01710">
    <property type="entry name" value="typeII_sec_gspG"/>
    <property type="match status" value="1"/>
</dbReference>
<feature type="coiled-coil region" evidence="12">
    <location>
        <begin position="42"/>
        <end position="69"/>
    </location>
</feature>
<dbReference type="Proteomes" id="UP000268615">
    <property type="component" value="Unassembled WGS sequence"/>
</dbReference>
<evidence type="ECO:0000256" key="4">
    <source>
        <dbReference type="ARBA" id="ARBA00020042"/>
    </source>
</evidence>
<keyword evidence="12" id="KW-0175">Coiled coil</keyword>
<keyword evidence="6" id="KW-0488">Methylation</keyword>
<proteinExistence type="inferred from homology"/>
<dbReference type="NCBIfam" id="TIGR02532">
    <property type="entry name" value="IV_pilin_GFxxxE"/>
    <property type="match status" value="1"/>
</dbReference>
<dbReference type="InterPro" id="IPR012902">
    <property type="entry name" value="N_methyl_site"/>
</dbReference>
<evidence type="ECO:0000256" key="10">
    <source>
        <dbReference type="ARBA" id="ARBA00023136"/>
    </source>
</evidence>
<keyword evidence="5" id="KW-1003">Cell membrane</keyword>
<dbReference type="GO" id="GO:0015627">
    <property type="term" value="C:type II protein secretion system complex"/>
    <property type="evidence" value="ECO:0007669"/>
    <property type="project" value="InterPro"/>
</dbReference>
<dbReference type="Pfam" id="PF08334">
    <property type="entry name" value="T2SSG"/>
    <property type="match status" value="1"/>
</dbReference>
<comment type="similarity">
    <text evidence="2">Belongs to the GSP G family.</text>
</comment>
<evidence type="ECO:0000259" key="14">
    <source>
        <dbReference type="Pfam" id="PF08334"/>
    </source>
</evidence>
<comment type="function">
    <text evidence="11">Core component of the type II secretion system required for the energy-dependent secretion of extracellular factors such as proteases and toxins from the periplasm. Pseudopilin (pilin-like) protein that polymerizes to form the pseudopilus. Further polymerization triggers pseudopilus growth.</text>
</comment>
<dbReference type="InterPro" id="IPR000983">
    <property type="entry name" value="Bac_GSPG_pilin"/>
</dbReference>
<gene>
    <name evidence="15" type="primary">gspG</name>
    <name evidence="15" type="ORF">EHN07_05250</name>
</gene>
<evidence type="ECO:0000256" key="5">
    <source>
        <dbReference type="ARBA" id="ARBA00022475"/>
    </source>
</evidence>
<dbReference type="PRINTS" id="PR00813">
    <property type="entry name" value="BCTERIALGSPG"/>
</dbReference>
<accession>A0A3N5ED03</accession>
<protein>
    <recommendedName>
        <fullName evidence="4">Type II secretion system core protein G</fullName>
    </recommendedName>
</protein>
<keyword evidence="10 13" id="KW-0472">Membrane</keyword>
<feature type="domain" description="Type II secretion system protein GspG C-terminal" evidence="14">
    <location>
        <begin position="39"/>
        <end position="145"/>
    </location>
</feature>
<evidence type="ECO:0000256" key="7">
    <source>
        <dbReference type="ARBA" id="ARBA00022519"/>
    </source>
</evidence>
<keyword evidence="8 13" id="KW-0812">Transmembrane</keyword>
<dbReference type="InterPro" id="IPR010054">
    <property type="entry name" value="Type2_sec_GspG"/>
</dbReference>
<dbReference type="SUPFAM" id="SSF54523">
    <property type="entry name" value="Pili subunits"/>
    <property type="match status" value="1"/>
</dbReference>
<evidence type="ECO:0000256" key="13">
    <source>
        <dbReference type="SAM" id="Phobius"/>
    </source>
</evidence>
<evidence type="ECO:0000256" key="1">
    <source>
        <dbReference type="ARBA" id="ARBA00004377"/>
    </source>
</evidence>
<comment type="caution">
    <text evidence="15">The sequence shown here is derived from an EMBL/GenBank/DDBJ whole genome shotgun (WGS) entry which is preliminary data.</text>
</comment>
<evidence type="ECO:0000256" key="6">
    <source>
        <dbReference type="ARBA" id="ARBA00022481"/>
    </source>
</evidence>
<dbReference type="InterPro" id="IPR013545">
    <property type="entry name" value="T2SS_protein-GspG_C"/>
</dbReference>
<dbReference type="PANTHER" id="PTHR30093">
    <property type="entry name" value="GENERAL SECRETION PATHWAY PROTEIN G"/>
    <property type="match status" value="1"/>
</dbReference>
<dbReference type="Gene3D" id="3.30.700.10">
    <property type="entry name" value="Glycoprotein, Type 4 Pilin"/>
    <property type="match status" value="1"/>
</dbReference>
<dbReference type="GO" id="GO:0015628">
    <property type="term" value="P:protein secretion by the type II secretion system"/>
    <property type="evidence" value="ECO:0007669"/>
    <property type="project" value="InterPro"/>
</dbReference>
<dbReference type="Pfam" id="PF07963">
    <property type="entry name" value="N_methyl"/>
    <property type="match status" value="1"/>
</dbReference>
<comment type="subunit">
    <text evidence="3">Type II secretion system is composed of four main components: the outer membrane complex, the inner membrane complex, the cytoplasmic secretion ATPase and the periplasm-spanning pseudopilus. Forms homomultimers.</text>
</comment>
<comment type="subcellular location">
    <subcellularLocation>
        <location evidence="1">Cell inner membrane</location>
        <topology evidence="1">Single-pass membrane protein</topology>
    </subcellularLocation>
</comment>
<reference evidence="15 16" key="1">
    <citation type="submission" date="2018-11" db="EMBL/GenBank/DDBJ databases">
        <title>Draft genome sequence of Buttiauxella warmboldiae CCUG 35512.</title>
        <authorList>
            <person name="Salva-Serra F."/>
            <person name="Marathe N."/>
            <person name="Moore E."/>
            <person name="Svensson L."/>
            <person name="Engstrom-Jakobsson H."/>
        </authorList>
    </citation>
    <scope>NUCLEOTIDE SEQUENCE [LARGE SCALE GENOMIC DNA]</scope>
    <source>
        <strain evidence="15 16">CCUG 35512</strain>
    </source>
</reference>
<feature type="transmembrane region" description="Helical" evidence="13">
    <location>
        <begin position="20"/>
        <end position="41"/>
    </location>
</feature>
<evidence type="ECO:0000256" key="11">
    <source>
        <dbReference type="ARBA" id="ARBA00045631"/>
    </source>
</evidence>
<sequence length="150" mass="16901">MEKMTPLRKKQTRQSGFTLLELMVVVVILGVLASLVVPNVLGNKAQADKQKAKADIMTLENALDMYKIDNNQYPTTEQGLKALVNRPQTQPFAVNYRDNGYIRRLPQDPWSQDYKIRSPGQHGDIDIYSAGPDGIEGNEDDIANWLVDKK</sequence>
<name>A0A3N5ED03_9ENTR</name>
<dbReference type="InterPro" id="IPR045584">
    <property type="entry name" value="Pilin-like"/>
</dbReference>
<keyword evidence="9 13" id="KW-1133">Transmembrane helix</keyword>
<keyword evidence="7" id="KW-0997">Cell inner membrane</keyword>
<dbReference type="PANTHER" id="PTHR30093:SF44">
    <property type="entry name" value="TYPE II SECRETION SYSTEM CORE PROTEIN G"/>
    <property type="match status" value="1"/>
</dbReference>
<dbReference type="AlphaFoldDB" id="A0A3N5ED03"/>
<dbReference type="OrthoDB" id="9795612at2"/>
<organism evidence="15 16">
    <name type="scientific">Buttiauxella warmboldiae</name>
    <dbReference type="NCBI Taxonomy" id="82993"/>
    <lineage>
        <taxon>Bacteria</taxon>
        <taxon>Pseudomonadati</taxon>
        <taxon>Pseudomonadota</taxon>
        <taxon>Gammaproteobacteria</taxon>
        <taxon>Enterobacterales</taxon>
        <taxon>Enterobacteriaceae</taxon>
        <taxon>Buttiauxella</taxon>
    </lineage>
</organism>
<evidence type="ECO:0000256" key="2">
    <source>
        <dbReference type="ARBA" id="ARBA00009984"/>
    </source>
</evidence>
<evidence type="ECO:0000256" key="9">
    <source>
        <dbReference type="ARBA" id="ARBA00022989"/>
    </source>
</evidence>
<evidence type="ECO:0000256" key="8">
    <source>
        <dbReference type="ARBA" id="ARBA00022692"/>
    </source>
</evidence>
<evidence type="ECO:0000313" key="15">
    <source>
        <dbReference type="EMBL" id="RPH29616.1"/>
    </source>
</evidence>
<dbReference type="PROSITE" id="PS00409">
    <property type="entry name" value="PROKAR_NTER_METHYL"/>
    <property type="match status" value="1"/>
</dbReference>
<evidence type="ECO:0000313" key="16">
    <source>
        <dbReference type="Proteomes" id="UP000268615"/>
    </source>
</evidence>
<dbReference type="EMBL" id="RPOH01000017">
    <property type="protein sequence ID" value="RPH29616.1"/>
    <property type="molecule type" value="Genomic_DNA"/>
</dbReference>
<dbReference type="GO" id="GO:0005886">
    <property type="term" value="C:plasma membrane"/>
    <property type="evidence" value="ECO:0007669"/>
    <property type="project" value="UniProtKB-SubCell"/>
</dbReference>